<protein>
    <recommendedName>
        <fullName evidence="11">Sodium/hydrogen exchanger</fullName>
    </recommendedName>
</protein>
<feature type="transmembrane region" description="Helical" evidence="13">
    <location>
        <begin position="355"/>
        <end position="380"/>
    </location>
</feature>
<dbReference type="GO" id="GO:0015385">
    <property type="term" value="F:sodium:proton antiporter activity"/>
    <property type="evidence" value="ECO:0007669"/>
    <property type="project" value="InterPro"/>
</dbReference>
<feature type="transmembrane region" description="Helical" evidence="13">
    <location>
        <begin position="272"/>
        <end position="289"/>
    </location>
</feature>
<feature type="chain" id="PRO_5043867631" description="Sodium/hydrogen exchanger" evidence="14">
    <location>
        <begin position="22"/>
        <end position="539"/>
    </location>
</feature>
<keyword evidence="9 13" id="KW-0472">Membrane</keyword>
<keyword evidence="4 11" id="KW-0812">Transmembrane</keyword>
<dbReference type="PANTHER" id="PTHR10110">
    <property type="entry name" value="SODIUM/HYDROGEN EXCHANGER"/>
    <property type="match status" value="1"/>
</dbReference>
<evidence type="ECO:0000256" key="10">
    <source>
        <dbReference type="ARBA" id="ARBA00023201"/>
    </source>
</evidence>
<dbReference type="NCBIfam" id="TIGR00840">
    <property type="entry name" value="b_cpa1"/>
    <property type="match status" value="1"/>
</dbReference>
<gene>
    <name evidence="16" type="ORF">AKO1_015788</name>
</gene>
<feature type="transmembrane region" description="Helical" evidence="13">
    <location>
        <begin position="54"/>
        <end position="71"/>
    </location>
</feature>
<evidence type="ECO:0000256" key="2">
    <source>
        <dbReference type="ARBA" id="ARBA00022448"/>
    </source>
</evidence>
<feature type="transmembrane region" description="Helical" evidence="13">
    <location>
        <begin position="83"/>
        <end position="100"/>
    </location>
</feature>
<dbReference type="PRINTS" id="PR01084">
    <property type="entry name" value="NAHEXCHNGR"/>
</dbReference>
<keyword evidence="6" id="KW-0333">Golgi apparatus</keyword>
<name>A0AAW2ZHC5_9EUKA</name>
<evidence type="ECO:0000256" key="5">
    <source>
        <dbReference type="ARBA" id="ARBA00022989"/>
    </source>
</evidence>
<keyword evidence="17" id="KW-1185">Reference proteome</keyword>
<dbReference type="InterPro" id="IPR004709">
    <property type="entry name" value="NaH_exchanger"/>
</dbReference>
<evidence type="ECO:0000256" key="14">
    <source>
        <dbReference type="SAM" id="SignalP"/>
    </source>
</evidence>
<evidence type="ECO:0000259" key="15">
    <source>
        <dbReference type="Pfam" id="PF00999"/>
    </source>
</evidence>
<dbReference type="InterPro" id="IPR018422">
    <property type="entry name" value="Cation/H_exchanger_CPA1"/>
</dbReference>
<comment type="caution">
    <text evidence="16">The sequence shown here is derived from an EMBL/GenBank/DDBJ whole genome shotgun (WGS) entry which is preliminary data.</text>
</comment>
<keyword evidence="8 11" id="KW-0406">Ion transport</keyword>
<evidence type="ECO:0000313" key="16">
    <source>
        <dbReference type="EMBL" id="KAL0488566.1"/>
    </source>
</evidence>
<dbReference type="AlphaFoldDB" id="A0AAW2ZHC5"/>
<evidence type="ECO:0000256" key="7">
    <source>
        <dbReference type="ARBA" id="ARBA00023053"/>
    </source>
</evidence>
<keyword evidence="10 11" id="KW-0739">Sodium transport</keyword>
<dbReference type="GO" id="GO:0051453">
    <property type="term" value="P:regulation of intracellular pH"/>
    <property type="evidence" value="ECO:0007669"/>
    <property type="project" value="TreeGrafter"/>
</dbReference>
<feature type="transmembrane region" description="Helical" evidence="13">
    <location>
        <begin position="141"/>
        <end position="166"/>
    </location>
</feature>
<evidence type="ECO:0000256" key="11">
    <source>
        <dbReference type="RuleBase" id="RU003722"/>
    </source>
</evidence>
<feature type="domain" description="Cation/H+ exchanger transmembrane" evidence="15">
    <location>
        <begin position="64"/>
        <end position="446"/>
    </location>
</feature>
<dbReference type="Proteomes" id="UP001431209">
    <property type="component" value="Unassembled WGS sequence"/>
</dbReference>
<comment type="subcellular location">
    <subcellularLocation>
        <location evidence="1">Golgi apparatus membrane</location>
        <topology evidence="1">Multi-pass membrane protein</topology>
    </subcellularLocation>
</comment>
<feature type="signal peptide" evidence="14">
    <location>
        <begin position="1"/>
        <end position="21"/>
    </location>
</feature>
<keyword evidence="2 11" id="KW-0813">Transport</keyword>
<evidence type="ECO:0000256" key="4">
    <source>
        <dbReference type="ARBA" id="ARBA00022692"/>
    </source>
</evidence>
<keyword evidence="3 11" id="KW-0050">Antiport</keyword>
<comment type="similarity">
    <text evidence="11">Belongs to the monovalent cation:proton antiporter 1 (CPA1) transporter (TC 2.A.36) family.</text>
</comment>
<evidence type="ECO:0000256" key="13">
    <source>
        <dbReference type="SAM" id="Phobius"/>
    </source>
</evidence>
<feature type="transmembrane region" description="Helical" evidence="13">
    <location>
        <begin position="392"/>
        <end position="410"/>
    </location>
</feature>
<dbReference type="GO" id="GO:0098719">
    <property type="term" value="P:sodium ion import across plasma membrane"/>
    <property type="evidence" value="ECO:0007669"/>
    <property type="project" value="TreeGrafter"/>
</dbReference>
<evidence type="ECO:0000256" key="3">
    <source>
        <dbReference type="ARBA" id="ARBA00022449"/>
    </source>
</evidence>
<evidence type="ECO:0000256" key="8">
    <source>
        <dbReference type="ARBA" id="ARBA00023065"/>
    </source>
</evidence>
<feature type="region of interest" description="Disordered" evidence="12">
    <location>
        <begin position="497"/>
        <end position="539"/>
    </location>
</feature>
<proteinExistence type="inferred from homology"/>
<evidence type="ECO:0000256" key="6">
    <source>
        <dbReference type="ARBA" id="ARBA00023034"/>
    </source>
</evidence>
<dbReference type="GO" id="GO:0005886">
    <property type="term" value="C:plasma membrane"/>
    <property type="evidence" value="ECO:0007669"/>
    <property type="project" value="TreeGrafter"/>
</dbReference>
<feature type="transmembrane region" description="Helical" evidence="13">
    <location>
        <begin position="422"/>
        <end position="445"/>
    </location>
</feature>
<evidence type="ECO:0000313" key="17">
    <source>
        <dbReference type="Proteomes" id="UP001431209"/>
    </source>
</evidence>
<evidence type="ECO:0000256" key="9">
    <source>
        <dbReference type="ARBA" id="ARBA00023136"/>
    </source>
</evidence>
<keyword evidence="14" id="KW-0732">Signal</keyword>
<dbReference type="GO" id="GO:0000139">
    <property type="term" value="C:Golgi membrane"/>
    <property type="evidence" value="ECO:0007669"/>
    <property type="project" value="UniProtKB-SubCell"/>
</dbReference>
<feature type="transmembrane region" description="Helical" evidence="13">
    <location>
        <begin position="234"/>
        <end position="260"/>
    </location>
</feature>
<dbReference type="Gene3D" id="6.10.140.1330">
    <property type="match status" value="1"/>
</dbReference>
<sequence length="539" mass="59679">MNKKLVTSLIVLLALIVFINCQNDTDVTIPTNTTTTAIPIAPPQQSETEESLDYLYMISTLFLTIFLTFFFHKFNIKYLPESVVTIFVGAVLGAILVIQGRKVIEFKLNSNTFYLLLLPPIIFESGYNLKKKDFFINFGSILSYAVIGTLISTIVIGLGLTITLRLPPLDSFVFASLISATDPVAVVAVMQGANVDTTLKALVCGESVLNDAVAIVLFRTFVESYEETAKHSLFGVIGSFIITFFGSIIIGAVTGFMTSLVFKHLNFKKTPALEFSFLMITCYTTFLIGEGLEMSGILAILTNGIVTSHYTHYNLSSSSKTAAHLCFKTMAFVCETIVFVYLGLAIFTFHHEFDFFLILLSVILIFLGRAANVFSVSYVLNHINTSPLSFKTQFVMFFSGLRGAIAFSLSLTTVKNDNHNKIITTTLFICLFTTIILGGGTTPLLKYLYNDLDIEDNSAENVDAELTEITPQLNGLNLLATVDDQYVQPFFRSQIQSPMVPSPRTMYSEVKEQESSSDDDDKDEKISIKITDTSRVNLD</sequence>
<feature type="transmembrane region" description="Helical" evidence="13">
    <location>
        <begin position="325"/>
        <end position="349"/>
    </location>
</feature>
<feature type="transmembrane region" description="Helical" evidence="13">
    <location>
        <begin position="112"/>
        <end position="129"/>
    </location>
</feature>
<reference evidence="16 17" key="1">
    <citation type="submission" date="2024-03" db="EMBL/GenBank/DDBJ databases">
        <title>The Acrasis kona genome and developmental transcriptomes reveal deep origins of eukaryotic multicellular pathways.</title>
        <authorList>
            <person name="Sheikh S."/>
            <person name="Fu C.-J."/>
            <person name="Brown M.W."/>
            <person name="Baldauf S.L."/>
        </authorList>
    </citation>
    <scope>NUCLEOTIDE SEQUENCE [LARGE SCALE GENOMIC DNA]</scope>
    <source>
        <strain evidence="16 17">ATCC MYA-3509</strain>
    </source>
</reference>
<keyword evidence="5 13" id="KW-1133">Transmembrane helix</keyword>
<organism evidence="16 17">
    <name type="scientific">Acrasis kona</name>
    <dbReference type="NCBI Taxonomy" id="1008807"/>
    <lineage>
        <taxon>Eukaryota</taxon>
        <taxon>Discoba</taxon>
        <taxon>Heterolobosea</taxon>
        <taxon>Tetramitia</taxon>
        <taxon>Eutetramitia</taxon>
        <taxon>Acrasidae</taxon>
        <taxon>Acrasis</taxon>
    </lineage>
</organism>
<dbReference type="PANTHER" id="PTHR10110:SF191">
    <property type="entry name" value="SODIUM_HYDROGEN EXCHANGER 8"/>
    <property type="match status" value="1"/>
</dbReference>
<accession>A0AAW2ZHC5</accession>
<evidence type="ECO:0000256" key="1">
    <source>
        <dbReference type="ARBA" id="ARBA00004653"/>
    </source>
</evidence>
<dbReference type="GO" id="GO:0015386">
    <property type="term" value="F:potassium:proton antiporter activity"/>
    <property type="evidence" value="ECO:0007669"/>
    <property type="project" value="TreeGrafter"/>
</dbReference>
<keyword evidence="7" id="KW-0915">Sodium</keyword>
<dbReference type="InterPro" id="IPR006153">
    <property type="entry name" value="Cation/H_exchanger_TM"/>
</dbReference>
<dbReference type="EMBL" id="JAOPGA020001449">
    <property type="protein sequence ID" value="KAL0488566.1"/>
    <property type="molecule type" value="Genomic_DNA"/>
</dbReference>
<evidence type="ECO:0000256" key="12">
    <source>
        <dbReference type="SAM" id="MobiDB-lite"/>
    </source>
</evidence>
<dbReference type="Pfam" id="PF00999">
    <property type="entry name" value="Na_H_Exchanger"/>
    <property type="match status" value="1"/>
</dbReference>